<accession>A0A0E9TJ91</accession>
<reference evidence="1" key="1">
    <citation type="submission" date="2014-11" db="EMBL/GenBank/DDBJ databases">
        <authorList>
            <person name="Amaro Gonzalez C."/>
        </authorList>
    </citation>
    <scope>NUCLEOTIDE SEQUENCE</scope>
</reference>
<reference evidence="1" key="2">
    <citation type="journal article" date="2015" name="Fish Shellfish Immunol.">
        <title>Early steps in the European eel (Anguilla anguilla)-Vibrio vulnificus interaction in the gills: Role of the RtxA13 toxin.</title>
        <authorList>
            <person name="Callol A."/>
            <person name="Pajuelo D."/>
            <person name="Ebbesson L."/>
            <person name="Teles M."/>
            <person name="MacKenzie S."/>
            <person name="Amaro C."/>
        </authorList>
    </citation>
    <scope>NUCLEOTIDE SEQUENCE</scope>
</reference>
<evidence type="ECO:0000313" key="1">
    <source>
        <dbReference type="EMBL" id="JAH52773.1"/>
    </source>
</evidence>
<dbReference type="EMBL" id="GBXM01055804">
    <property type="protein sequence ID" value="JAH52773.1"/>
    <property type="molecule type" value="Transcribed_RNA"/>
</dbReference>
<name>A0A0E9TJ91_ANGAN</name>
<proteinExistence type="predicted"/>
<protein>
    <submittedName>
        <fullName evidence="1">Uncharacterized protein</fullName>
    </submittedName>
</protein>
<dbReference type="AlphaFoldDB" id="A0A0E9TJ91"/>
<sequence length="19" mass="2295">MNHTSISLHFIFCCYFFAL</sequence>
<organism evidence="1">
    <name type="scientific">Anguilla anguilla</name>
    <name type="common">European freshwater eel</name>
    <name type="synonym">Muraena anguilla</name>
    <dbReference type="NCBI Taxonomy" id="7936"/>
    <lineage>
        <taxon>Eukaryota</taxon>
        <taxon>Metazoa</taxon>
        <taxon>Chordata</taxon>
        <taxon>Craniata</taxon>
        <taxon>Vertebrata</taxon>
        <taxon>Euteleostomi</taxon>
        <taxon>Actinopterygii</taxon>
        <taxon>Neopterygii</taxon>
        <taxon>Teleostei</taxon>
        <taxon>Anguilliformes</taxon>
        <taxon>Anguillidae</taxon>
        <taxon>Anguilla</taxon>
    </lineage>
</organism>